<dbReference type="SUPFAM" id="SSF51569">
    <property type="entry name" value="Aldolase"/>
    <property type="match status" value="1"/>
</dbReference>
<dbReference type="PIRSF" id="PIRSF001365">
    <property type="entry name" value="DHDPS"/>
    <property type="match status" value="1"/>
</dbReference>
<keyword evidence="1 2" id="KW-0456">Lyase</keyword>
<dbReference type="Proteomes" id="UP000295131">
    <property type="component" value="Unassembled WGS sequence"/>
</dbReference>
<dbReference type="RefSeq" id="WP_133285198.1">
    <property type="nucleotide sequence ID" value="NZ_SMSI01000003.1"/>
</dbReference>
<gene>
    <name evidence="5" type="ORF">E2A64_14360</name>
</gene>
<name>A0A4R5PI59_9HYPH</name>
<dbReference type="EMBL" id="SMSI01000003">
    <property type="protein sequence ID" value="TDH34913.1"/>
    <property type="molecule type" value="Genomic_DNA"/>
</dbReference>
<comment type="similarity">
    <text evidence="2">Belongs to the DapA family.</text>
</comment>
<dbReference type="Gene3D" id="3.20.20.70">
    <property type="entry name" value="Aldolase class I"/>
    <property type="match status" value="1"/>
</dbReference>
<feature type="active site" description="Schiff-base intermediate with substrate" evidence="3">
    <location>
        <position position="164"/>
    </location>
</feature>
<evidence type="ECO:0000256" key="3">
    <source>
        <dbReference type="PIRSR" id="PIRSR001365-1"/>
    </source>
</evidence>
<evidence type="ECO:0000313" key="6">
    <source>
        <dbReference type="Proteomes" id="UP000295131"/>
    </source>
</evidence>
<organism evidence="5 6">
    <name type="scientific">Pseudohoeflea suaedae</name>
    <dbReference type="NCBI Taxonomy" id="877384"/>
    <lineage>
        <taxon>Bacteria</taxon>
        <taxon>Pseudomonadati</taxon>
        <taxon>Pseudomonadota</taxon>
        <taxon>Alphaproteobacteria</taxon>
        <taxon>Hyphomicrobiales</taxon>
        <taxon>Rhizobiaceae</taxon>
        <taxon>Pseudohoeflea</taxon>
    </lineage>
</organism>
<dbReference type="OrthoDB" id="9778880at2"/>
<feature type="active site" description="Proton donor/acceptor" evidence="3">
    <location>
        <position position="137"/>
    </location>
</feature>
<reference evidence="5 6" key="1">
    <citation type="journal article" date="2013" name="Int. J. Syst. Evol. Microbiol.">
        <title>Hoeflea suaedae sp. nov., an endophytic bacterium isolated from the root of the halophyte Suaeda maritima.</title>
        <authorList>
            <person name="Chung E.J."/>
            <person name="Park J.A."/>
            <person name="Pramanik P."/>
            <person name="Bibi F."/>
            <person name="Jeon C.O."/>
            <person name="Chung Y.R."/>
        </authorList>
    </citation>
    <scope>NUCLEOTIDE SEQUENCE [LARGE SCALE GENOMIC DNA]</scope>
    <source>
        <strain evidence="5 6">YC6898</strain>
    </source>
</reference>
<evidence type="ECO:0000256" key="2">
    <source>
        <dbReference type="PIRNR" id="PIRNR001365"/>
    </source>
</evidence>
<protein>
    <submittedName>
        <fullName evidence="5">Dihydrodipicolinate synthase family protein</fullName>
    </submittedName>
</protein>
<proteinExistence type="inferred from homology"/>
<dbReference type="GO" id="GO:0005829">
    <property type="term" value="C:cytosol"/>
    <property type="evidence" value="ECO:0007669"/>
    <property type="project" value="TreeGrafter"/>
</dbReference>
<dbReference type="InterPro" id="IPR013785">
    <property type="entry name" value="Aldolase_TIM"/>
</dbReference>
<dbReference type="CDD" id="cd00408">
    <property type="entry name" value="DHDPS-like"/>
    <property type="match status" value="1"/>
</dbReference>
<keyword evidence="6" id="KW-1185">Reference proteome</keyword>
<dbReference type="Pfam" id="PF00701">
    <property type="entry name" value="DHDPS"/>
    <property type="match status" value="1"/>
</dbReference>
<evidence type="ECO:0000313" key="5">
    <source>
        <dbReference type="EMBL" id="TDH34913.1"/>
    </source>
</evidence>
<feature type="binding site" evidence="4">
    <location>
        <position position="48"/>
    </location>
    <ligand>
        <name>pyruvate</name>
        <dbReference type="ChEBI" id="CHEBI:15361"/>
    </ligand>
</feature>
<dbReference type="InterPro" id="IPR002220">
    <property type="entry name" value="DapA-like"/>
</dbReference>
<dbReference type="PANTHER" id="PTHR42849">
    <property type="entry name" value="N-ACETYLNEURAMINATE LYASE"/>
    <property type="match status" value="1"/>
</dbReference>
<dbReference type="SMART" id="SM01130">
    <property type="entry name" value="DHDPS"/>
    <property type="match status" value="1"/>
</dbReference>
<comment type="caution">
    <text evidence="5">The sequence shown here is derived from an EMBL/GenBank/DDBJ whole genome shotgun (WGS) entry which is preliminary data.</text>
</comment>
<dbReference type="PRINTS" id="PR00146">
    <property type="entry name" value="DHPICSNTHASE"/>
</dbReference>
<sequence>MSQTLRGIIPPLVTPFKDDETMDEAALRENVRFMLRKQVHGICLGGSTGEGHTLSTEELARSIEIATEEVDGRIPVVAGIIANSTRDAAEKAKAVAKFNVAALQITPVHYVFKPDEDATYAHFERLTKETDIPIIIYNVVPWNYLSPKLLVRIMTGLPGVIGVKQSAGDLKLMADLLISAPKDKLVFTAVDALLYPSFAIGAHGTIAANPAAVPGVCVTLWNAVQAGEHAKAQEIHKALLRFWNTIFADNLPANVKYCLAKQGVASGQPRMPMPATSAAQAEAIDKELVNVLKWDETEAASKAA</sequence>
<accession>A0A4R5PI59</accession>
<dbReference type="AlphaFoldDB" id="A0A4R5PI59"/>
<dbReference type="PANTHER" id="PTHR42849:SF1">
    <property type="entry name" value="N-ACETYLNEURAMINATE LYASE"/>
    <property type="match status" value="1"/>
</dbReference>
<dbReference type="GO" id="GO:0008747">
    <property type="term" value="F:N-acetylneuraminate lyase activity"/>
    <property type="evidence" value="ECO:0007669"/>
    <property type="project" value="TreeGrafter"/>
</dbReference>
<evidence type="ECO:0000256" key="4">
    <source>
        <dbReference type="PIRSR" id="PIRSR001365-2"/>
    </source>
</evidence>
<evidence type="ECO:0000256" key="1">
    <source>
        <dbReference type="ARBA" id="ARBA00023239"/>
    </source>
</evidence>
<feature type="binding site" evidence="4">
    <location>
        <position position="206"/>
    </location>
    <ligand>
        <name>pyruvate</name>
        <dbReference type="ChEBI" id="CHEBI:15361"/>
    </ligand>
</feature>
<dbReference type="GO" id="GO:0019262">
    <property type="term" value="P:N-acetylneuraminate catabolic process"/>
    <property type="evidence" value="ECO:0007669"/>
    <property type="project" value="TreeGrafter"/>
</dbReference>